<comment type="caution">
    <text evidence="2">The sequence shown here is derived from an EMBL/GenBank/DDBJ whole genome shotgun (WGS) entry which is preliminary data.</text>
</comment>
<dbReference type="EMBL" id="PSQE01000002">
    <property type="protein sequence ID" value="RHN76111.1"/>
    <property type="molecule type" value="Genomic_DNA"/>
</dbReference>
<dbReference type="AlphaFoldDB" id="A0A396JHB6"/>
<dbReference type="InterPro" id="IPR002933">
    <property type="entry name" value="Peptidase_M20"/>
</dbReference>
<evidence type="ECO:0000313" key="2">
    <source>
        <dbReference type="EMBL" id="RHN76111.1"/>
    </source>
</evidence>
<name>A0A396JHB6_MEDTR</name>
<dbReference type="InterPro" id="IPR036264">
    <property type="entry name" value="Bact_exopeptidase_dim_dom"/>
</dbReference>
<dbReference type="Proteomes" id="UP000265566">
    <property type="component" value="Chromosome 2"/>
</dbReference>
<evidence type="ECO:0000313" key="3">
    <source>
        <dbReference type="Proteomes" id="UP000265566"/>
    </source>
</evidence>
<dbReference type="GO" id="GO:0016787">
    <property type="term" value="F:hydrolase activity"/>
    <property type="evidence" value="ECO:0007669"/>
    <property type="project" value="InterPro"/>
</dbReference>
<dbReference type="PANTHER" id="PTHR11014:SF55">
    <property type="entry name" value="IAA-AMINO ACID HYDROLASE ILR1-LIKE 4"/>
    <property type="match status" value="1"/>
</dbReference>
<dbReference type="PANTHER" id="PTHR11014">
    <property type="entry name" value="PEPTIDASE M20 FAMILY MEMBER"/>
    <property type="match status" value="1"/>
</dbReference>
<dbReference type="InterPro" id="IPR011650">
    <property type="entry name" value="Peptidase_M20_dimer"/>
</dbReference>
<dbReference type="SUPFAM" id="SSF53187">
    <property type="entry name" value="Zn-dependent exopeptidases"/>
    <property type="match status" value="1"/>
</dbReference>
<dbReference type="Gramene" id="rna12389">
    <property type="protein sequence ID" value="RHN76111.1"/>
    <property type="gene ID" value="gene12389"/>
</dbReference>
<protein>
    <submittedName>
        <fullName evidence="2">Putative peptidase M20</fullName>
    </submittedName>
</protein>
<reference evidence="3" key="1">
    <citation type="journal article" date="2018" name="Nat. Plants">
        <title>Whole-genome landscape of Medicago truncatula symbiotic genes.</title>
        <authorList>
            <person name="Pecrix Y."/>
            <person name="Staton S.E."/>
            <person name="Sallet E."/>
            <person name="Lelandais-Briere C."/>
            <person name="Moreau S."/>
            <person name="Carrere S."/>
            <person name="Blein T."/>
            <person name="Jardinaud M.F."/>
            <person name="Latrasse D."/>
            <person name="Zouine M."/>
            <person name="Zahm M."/>
            <person name="Kreplak J."/>
            <person name="Mayjonade B."/>
            <person name="Satge C."/>
            <person name="Perez M."/>
            <person name="Cauet S."/>
            <person name="Marande W."/>
            <person name="Chantry-Darmon C."/>
            <person name="Lopez-Roques C."/>
            <person name="Bouchez O."/>
            <person name="Berard A."/>
            <person name="Debelle F."/>
            <person name="Munos S."/>
            <person name="Bendahmane A."/>
            <person name="Berges H."/>
            <person name="Niebel A."/>
            <person name="Buitink J."/>
            <person name="Frugier F."/>
            <person name="Benhamed M."/>
            <person name="Crespi M."/>
            <person name="Gouzy J."/>
            <person name="Gamas P."/>
        </authorList>
    </citation>
    <scope>NUCLEOTIDE SEQUENCE [LARGE SCALE GENOMIC DNA]</scope>
    <source>
        <strain evidence="3">cv. Jemalong A17</strain>
    </source>
</reference>
<evidence type="ECO:0000259" key="1">
    <source>
        <dbReference type="Pfam" id="PF07687"/>
    </source>
</evidence>
<organism evidence="2 3">
    <name type="scientific">Medicago truncatula</name>
    <name type="common">Barrel medic</name>
    <name type="synonym">Medicago tribuloides</name>
    <dbReference type="NCBI Taxonomy" id="3880"/>
    <lineage>
        <taxon>Eukaryota</taxon>
        <taxon>Viridiplantae</taxon>
        <taxon>Streptophyta</taxon>
        <taxon>Embryophyta</taxon>
        <taxon>Tracheophyta</taxon>
        <taxon>Spermatophyta</taxon>
        <taxon>Magnoliopsida</taxon>
        <taxon>eudicotyledons</taxon>
        <taxon>Gunneridae</taxon>
        <taxon>Pentapetalae</taxon>
        <taxon>rosids</taxon>
        <taxon>fabids</taxon>
        <taxon>Fabales</taxon>
        <taxon>Fabaceae</taxon>
        <taxon>Papilionoideae</taxon>
        <taxon>50 kb inversion clade</taxon>
        <taxon>NPAAA clade</taxon>
        <taxon>Hologalegina</taxon>
        <taxon>IRL clade</taxon>
        <taxon>Trifolieae</taxon>
        <taxon>Medicago</taxon>
    </lineage>
</organism>
<accession>A0A396JHB6</accession>
<sequence>MFFGTVVLVFQPAEEGGGGAKKILDSGALENVSAIFGLHIGPNIPLGEVASRSGPMLAGGGFFKAVIRGKGGHAANPQHAIDPILAASNVIVSLQHIVSREADPLDTQVKTCNSSLFEEKMLETIVQHCLFTTIFEYDENLRSECLPNIISSQVVTVGNIQGGGAFNVIPNFVTIGGTFRAFLRESFTQLRQRIEQVIIGQAAVHRCNATVSFLEDKISSYPPTINNDSLHDYFQSVAGSLLGVDKVKGHHLLMGSEDFAFYQEAMPGYVFIVGMEDVSVERLRSWHSPYFKVNEDVLPYGVALHVSLATRYLTKLNQEVPTVDGKYHDEL</sequence>
<dbReference type="Pfam" id="PF01546">
    <property type="entry name" value="Peptidase_M20"/>
    <property type="match status" value="1"/>
</dbReference>
<dbReference type="Gene3D" id="3.40.630.10">
    <property type="entry name" value="Zn peptidases"/>
    <property type="match status" value="2"/>
</dbReference>
<dbReference type="SUPFAM" id="SSF55031">
    <property type="entry name" value="Bacterial exopeptidase dimerisation domain"/>
    <property type="match status" value="1"/>
</dbReference>
<feature type="domain" description="Peptidase M20 dimerisation" evidence="1">
    <location>
        <begin position="63"/>
        <end position="198"/>
    </location>
</feature>
<gene>
    <name evidence="2" type="ORF">MtrunA17_Chr2g0328481</name>
</gene>
<dbReference type="Pfam" id="PF07687">
    <property type="entry name" value="M20_dimer"/>
    <property type="match status" value="1"/>
</dbReference>
<dbReference type="InterPro" id="IPR017439">
    <property type="entry name" value="Amidohydrolase"/>
</dbReference>
<proteinExistence type="predicted"/>